<evidence type="ECO:0000313" key="1">
    <source>
        <dbReference type="EMBL" id="GAH68977.1"/>
    </source>
</evidence>
<comment type="caution">
    <text evidence="1">The sequence shown here is derived from an EMBL/GenBank/DDBJ whole genome shotgun (WGS) entry which is preliminary data.</text>
</comment>
<sequence>SRDLWVFLGIIAAYGSWKVNSQNVKNIAVVEDS</sequence>
<proteinExistence type="predicted"/>
<accession>X1HHR4</accession>
<reference evidence="1" key="1">
    <citation type="journal article" date="2014" name="Front. Microbiol.">
        <title>High frequency of phylogenetically diverse reductive dehalogenase-homologous genes in deep subseafloor sedimentary metagenomes.</title>
        <authorList>
            <person name="Kawai M."/>
            <person name="Futagami T."/>
            <person name="Toyoda A."/>
            <person name="Takaki Y."/>
            <person name="Nishi S."/>
            <person name="Hori S."/>
            <person name="Arai W."/>
            <person name="Tsubouchi T."/>
            <person name="Morono Y."/>
            <person name="Uchiyama I."/>
            <person name="Ito T."/>
            <person name="Fujiyama A."/>
            <person name="Inagaki F."/>
            <person name="Takami H."/>
        </authorList>
    </citation>
    <scope>NUCLEOTIDE SEQUENCE</scope>
    <source>
        <strain evidence="1">Expedition CK06-06</strain>
    </source>
</reference>
<name>X1HHR4_9ZZZZ</name>
<feature type="non-terminal residue" evidence="1">
    <location>
        <position position="1"/>
    </location>
</feature>
<gene>
    <name evidence="1" type="ORF">S03H2_41310</name>
</gene>
<dbReference type="EMBL" id="BARU01025653">
    <property type="protein sequence ID" value="GAH68977.1"/>
    <property type="molecule type" value="Genomic_DNA"/>
</dbReference>
<organism evidence="1">
    <name type="scientific">marine sediment metagenome</name>
    <dbReference type="NCBI Taxonomy" id="412755"/>
    <lineage>
        <taxon>unclassified sequences</taxon>
        <taxon>metagenomes</taxon>
        <taxon>ecological metagenomes</taxon>
    </lineage>
</organism>
<protein>
    <submittedName>
        <fullName evidence="1">Uncharacterized protein</fullName>
    </submittedName>
</protein>
<dbReference type="AlphaFoldDB" id="X1HHR4"/>